<feature type="compositionally biased region" description="Polar residues" evidence="1">
    <location>
        <begin position="593"/>
        <end position="606"/>
    </location>
</feature>
<reference evidence="2" key="2">
    <citation type="submission" date="2023-06" db="EMBL/GenBank/DDBJ databases">
        <authorList>
            <person name="Ma L."/>
            <person name="Liu K.-W."/>
            <person name="Li Z."/>
            <person name="Hsiao Y.-Y."/>
            <person name="Qi Y."/>
            <person name="Fu T."/>
            <person name="Tang G."/>
            <person name="Zhang D."/>
            <person name="Sun W.-H."/>
            <person name="Liu D.-K."/>
            <person name="Li Y."/>
            <person name="Chen G.-Z."/>
            <person name="Liu X.-D."/>
            <person name="Liao X.-Y."/>
            <person name="Jiang Y.-T."/>
            <person name="Yu X."/>
            <person name="Hao Y."/>
            <person name="Huang J."/>
            <person name="Zhao X.-W."/>
            <person name="Ke S."/>
            <person name="Chen Y.-Y."/>
            <person name="Wu W.-L."/>
            <person name="Hsu J.-L."/>
            <person name="Lin Y.-F."/>
            <person name="Huang M.-D."/>
            <person name="Li C.-Y."/>
            <person name="Huang L."/>
            <person name="Wang Z.-W."/>
            <person name="Zhao X."/>
            <person name="Zhong W.-Y."/>
            <person name="Peng D.-H."/>
            <person name="Ahmad S."/>
            <person name="Lan S."/>
            <person name="Zhang J.-S."/>
            <person name="Tsai W.-C."/>
            <person name="Van De Peer Y."/>
            <person name="Liu Z.-J."/>
        </authorList>
    </citation>
    <scope>NUCLEOTIDE SEQUENCE</scope>
    <source>
        <strain evidence="2">CP</strain>
        <tissue evidence="2">Leaves</tissue>
    </source>
</reference>
<evidence type="ECO:0000313" key="2">
    <source>
        <dbReference type="EMBL" id="KAK1291168.1"/>
    </source>
</evidence>
<sequence>MKPFAFGSRRAEEPGSGGKAVRSRSRLPPASPYSRPEPRRLLPPPRSPSPSPPPSPNHGGRLFGLIAPATKMIAAGAGKLFSSVFGSSEELEDESDIGSEDENADMYCEENEESSQRHGATLIEKNHLEGPQSVAQKRDAKILIEQLILQETFTREECNRLTMIIQSRVRNISTMEGSWKSTDISAGRSFLSQTGSQGLLSYSIDGLTARSPLSSAFLPSSADFTEKAVKDAKKWVTERKLASSSKSDLELGLCTLNTCASPHMLDDGVNSPADMAKSYMESLPPWQSPSLSNSWFGTPPSTGMHLYNKKDTIPFANLSLSLPSSKALKRIVPSDVLDECRRLRGKPTENEPETPVLKQIESSVGHEENNVCPDAVPSSNAKSVEVDLPMMDASNKTDIYHTTNGSEERQETVNDGNPGQHDSSLTAVPSEANCTGQGLNNSSVCKGSGEGTLTQSDISATRESLLQAYSFMEHDNSWDIFEDLLAPEPDSILSNGTESVFPSDADNNTKVNVNRSIPGSLERKTIQISRSRDAKNQSNKDVSGPEDHAIANESSSHPQSSMEVRKEDTVPHQSNDQGDYLTMSSHGELAANTPESNVPLSESPITGGSKPDIVEAQLQQNLDKPKDFKRGKKVVAARYRRGRGRGRGKPS</sequence>
<dbReference type="PANTHER" id="PTHR33416">
    <property type="entry name" value="NUCLEAR PORE COMPLEX PROTEIN NUP1"/>
    <property type="match status" value="1"/>
</dbReference>
<dbReference type="AlphaFoldDB" id="A0AAV9CSH1"/>
<feature type="region of interest" description="Disordered" evidence="1">
    <location>
        <begin position="495"/>
        <end position="651"/>
    </location>
</feature>
<feature type="compositionally biased region" description="Polar residues" evidence="1">
    <location>
        <begin position="552"/>
        <end position="562"/>
    </location>
</feature>
<proteinExistence type="predicted"/>
<comment type="caution">
    <text evidence="2">The sequence shown here is derived from an EMBL/GenBank/DDBJ whole genome shotgun (WGS) entry which is preliminary data.</text>
</comment>
<feature type="compositionally biased region" description="Polar residues" evidence="1">
    <location>
        <begin position="413"/>
        <end position="435"/>
    </location>
</feature>
<keyword evidence="3" id="KW-1185">Reference proteome</keyword>
<dbReference type="GO" id="GO:0005635">
    <property type="term" value="C:nuclear envelope"/>
    <property type="evidence" value="ECO:0007669"/>
    <property type="project" value="TreeGrafter"/>
</dbReference>
<evidence type="ECO:0000313" key="3">
    <source>
        <dbReference type="Proteomes" id="UP001180020"/>
    </source>
</evidence>
<feature type="compositionally biased region" description="Polar residues" evidence="1">
    <location>
        <begin position="495"/>
        <end position="517"/>
    </location>
</feature>
<evidence type="ECO:0000256" key="1">
    <source>
        <dbReference type="SAM" id="MobiDB-lite"/>
    </source>
</evidence>
<dbReference type="EMBL" id="JAUJYO010000017">
    <property type="protein sequence ID" value="KAK1291168.1"/>
    <property type="molecule type" value="Genomic_DNA"/>
</dbReference>
<dbReference type="GO" id="GO:0071763">
    <property type="term" value="P:nuclear membrane organization"/>
    <property type="evidence" value="ECO:0007669"/>
    <property type="project" value="TreeGrafter"/>
</dbReference>
<name>A0AAV9CSH1_ACOCL</name>
<feature type="region of interest" description="Disordered" evidence="1">
    <location>
        <begin position="390"/>
        <end position="435"/>
    </location>
</feature>
<feature type="compositionally biased region" description="Polar residues" evidence="1">
    <location>
        <begin position="394"/>
        <end position="405"/>
    </location>
</feature>
<dbReference type="Proteomes" id="UP001180020">
    <property type="component" value="Unassembled WGS sequence"/>
</dbReference>
<feature type="region of interest" description="Disordered" evidence="1">
    <location>
        <begin position="1"/>
        <end position="63"/>
    </location>
</feature>
<feature type="compositionally biased region" description="Basic and acidic residues" evidence="1">
    <location>
        <begin position="521"/>
        <end position="535"/>
    </location>
</feature>
<feature type="compositionally biased region" description="Polar residues" evidence="1">
    <location>
        <begin position="571"/>
        <end position="585"/>
    </location>
</feature>
<dbReference type="PANTHER" id="PTHR33416:SF17">
    <property type="entry name" value="PROTEIN KAKU4"/>
    <property type="match status" value="1"/>
</dbReference>
<protein>
    <recommendedName>
        <fullName evidence="4">Protein KAKU4</fullName>
    </recommendedName>
</protein>
<accession>A0AAV9CSH1</accession>
<gene>
    <name evidence="2" type="ORF">QJS10_CPB17g00010</name>
</gene>
<organism evidence="2 3">
    <name type="scientific">Acorus calamus</name>
    <name type="common">Sweet flag</name>
    <dbReference type="NCBI Taxonomy" id="4465"/>
    <lineage>
        <taxon>Eukaryota</taxon>
        <taxon>Viridiplantae</taxon>
        <taxon>Streptophyta</taxon>
        <taxon>Embryophyta</taxon>
        <taxon>Tracheophyta</taxon>
        <taxon>Spermatophyta</taxon>
        <taxon>Magnoliopsida</taxon>
        <taxon>Liliopsida</taxon>
        <taxon>Acoraceae</taxon>
        <taxon>Acorus</taxon>
    </lineage>
</organism>
<feature type="compositionally biased region" description="Basic residues" evidence="1">
    <location>
        <begin position="629"/>
        <end position="651"/>
    </location>
</feature>
<reference evidence="2" key="1">
    <citation type="journal article" date="2023" name="Nat. Commun.">
        <title>Diploid and tetraploid genomes of Acorus and the evolution of monocots.</title>
        <authorList>
            <person name="Ma L."/>
            <person name="Liu K.W."/>
            <person name="Li Z."/>
            <person name="Hsiao Y.Y."/>
            <person name="Qi Y."/>
            <person name="Fu T."/>
            <person name="Tang G.D."/>
            <person name="Zhang D."/>
            <person name="Sun W.H."/>
            <person name="Liu D.K."/>
            <person name="Li Y."/>
            <person name="Chen G.Z."/>
            <person name="Liu X.D."/>
            <person name="Liao X.Y."/>
            <person name="Jiang Y.T."/>
            <person name="Yu X."/>
            <person name="Hao Y."/>
            <person name="Huang J."/>
            <person name="Zhao X.W."/>
            <person name="Ke S."/>
            <person name="Chen Y.Y."/>
            <person name="Wu W.L."/>
            <person name="Hsu J.L."/>
            <person name="Lin Y.F."/>
            <person name="Huang M.D."/>
            <person name="Li C.Y."/>
            <person name="Huang L."/>
            <person name="Wang Z.W."/>
            <person name="Zhao X."/>
            <person name="Zhong W.Y."/>
            <person name="Peng D.H."/>
            <person name="Ahmad S."/>
            <person name="Lan S."/>
            <person name="Zhang J.S."/>
            <person name="Tsai W.C."/>
            <person name="Van de Peer Y."/>
            <person name="Liu Z.J."/>
        </authorList>
    </citation>
    <scope>NUCLEOTIDE SEQUENCE</scope>
    <source>
        <strain evidence="2">CP</strain>
    </source>
</reference>
<feature type="compositionally biased region" description="Pro residues" evidence="1">
    <location>
        <begin position="41"/>
        <end position="56"/>
    </location>
</feature>
<evidence type="ECO:0008006" key="4">
    <source>
        <dbReference type="Google" id="ProtNLM"/>
    </source>
</evidence>